<comment type="caution">
    <text evidence="11">The sequence shown here is derived from an EMBL/GenBank/DDBJ whole genome shotgun (WGS) entry which is preliminary data.</text>
</comment>
<dbReference type="GO" id="GO:0006935">
    <property type="term" value="P:chemotaxis"/>
    <property type="evidence" value="ECO:0007669"/>
    <property type="project" value="InterPro"/>
</dbReference>
<dbReference type="InterPro" id="IPR046786">
    <property type="entry name" value="MotA_N"/>
</dbReference>
<keyword evidence="6 8" id="KW-0472">Membrane</keyword>
<dbReference type="GO" id="GO:0015031">
    <property type="term" value="P:protein transport"/>
    <property type="evidence" value="ECO:0007669"/>
    <property type="project" value="UniProtKB-KW"/>
</dbReference>
<evidence type="ECO:0000256" key="2">
    <source>
        <dbReference type="ARBA" id="ARBA00022475"/>
    </source>
</evidence>
<feature type="domain" description="MotA/TolQ/ExbB proton channel" evidence="9">
    <location>
        <begin position="103"/>
        <end position="219"/>
    </location>
</feature>
<dbReference type="InterPro" id="IPR002898">
    <property type="entry name" value="MotA_ExbB_proton_chnl"/>
</dbReference>
<evidence type="ECO:0000256" key="1">
    <source>
        <dbReference type="ARBA" id="ARBA00004651"/>
    </source>
</evidence>
<evidence type="ECO:0000256" key="4">
    <source>
        <dbReference type="ARBA" id="ARBA00022779"/>
    </source>
</evidence>
<keyword evidence="7" id="KW-0653">Protein transport</keyword>
<dbReference type="RefSeq" id="WP_059176525.1">
    <property type="nucleotide sequence ID" value="NZ_BCNO01000001.1"/>
</dbReference>
<evidence type="ECO:0000259" key="10">
    <source>
        <dbReference type="Pfam" id="PF20560"/>
    </source>
</evidence>
<dbReference type="STRING" id="86166.TAGGR_1257"/>
<keyword evidence="12" id="KW-1185">Reference proteome</keyword>
<accession>A0A0U9HWN8</accession>
<evidence type="ECO:0000256" key="5">
    <source>
        <dbReference type="ARBA" id="ARBA00022989"/>
    </source>
</evidence>
<dbReference type="PANTHER" id="PTHR30433:SF3">
    <property type="entry name" value="MOTILITY PROTEIN A"/>
    <property type="match status" value="1"/>
</dbReference>
<evidence type="ECO:0000313" key="11">
    <source>
        <dbReference type="EMBL" id="GAQ94085.1"/>
    </source>
</evidence>
<dbReference type="GO" id="GO:0005886">
    <property type="term" value="C:plasma membrane"/>
    <property type="evidence" value="ECO:0007669"/>
    <property type="project" value="UniProtKB-SubCell"/>
</dbReference>
<dbReference type="OrthoDB" id="9806929at2"/>
<proteinExistence type="inferred from homology"/>
<comment type="subcellular location">
    <subcellularLocation>
        <location evidence="1">Cell membrane</location>
        <topology evidence="1">Multi-pass membrane protein</topology>
    </subcellularLocation>
    <subcellularLocation>
        <location evidence="7">Membrane</location>
        <topology evidence="7">Multi-pass membrane protein</topology>
    </subcellularLocation>
</comment>
<keyword evidence="5 8" id="KW-1133">Transmembrane helix</keyword>
<keyword evidence="4" id="KW-0283">Flagellar rotation</keyword>
<sequence>MDLVALLGLIIGVGAIIAGNIAEGGTTAHLVQVAAAIIVFGGTFGATVLSFPFKDLVTALVSLKFIFFKREADFDRIIETILDLLVIARRRGILALQEELEIIEDPFLKRGISYVIDGVSPSIIKESLSQEIYNYEETIRRAAKVYESAGGYAPTIGIIGAVLGLIHVLKNVTDPSKIGIGIATAFVATIYGVGSANLIFIPIAKRIVNKLEDEILLMELMVEGVLGIEAGMNPYFLRAKLESFVRDRQKERL</sequence>
<feature type="transmembrane region" description="Helical" evidence="8">
    <location>
        <begin position="28"/>
        <end position="51"/>
    </location>
</feature>
<dbReference type="AlphaFoldDB" id="A0A0U9HWN8"/>
<gene>
    <name evidence="11" type="ORF">TAGGR_1257</name>
</gene>
<evidence type="ECO:0000259" key="9">
    <source>
        <dbReference type="Pfam" id="PF01618"/>
    </source>
</evidence>
<keyword evidence="3 8" id="KW-0812">Transmembrane</keyword>
<comment type="similarity">
    <text evidence="7">Belongs to the exbB/tolQ family.</text>
</comment>
<feature type="transmembrane region" description="Helical" evidence="8">
    <location>
        <begin position="149"/>
        <end position="168"/>
    </location>
</feature>
<keyword evidence="7" id="KW-0813">Transport</keyword>
<organism evidence="11 12">
    <name type="scientific">Thermodesulfovibrio aggregans</name>
    <dbReference type="NCBI Taxonomy" id="86166"/>
    <lineage>
        <taxon>Bacteria</taxon>
        <taxon>Pseudomonadati</taxon>
        <taxon>Nitrospirota</taxon>
        <taxon>Thermodesulfovibrionia</taxon>
        <taxon>Thermodesulfovibrionales</taxon>
        <taxon>Thermodesulfovibrionaceae</taxon>
        <taxon>Thermodesulfovibrio</taxon>
    </lineage>
</organism>
<feature type="domain" description="Motility protein A N-terminal" evidence="10">
    <location>
        <begin position="7"/>
        <end position="83"/>
    </location>
</feature>
<feature type="transmembrane region" description="Helical" evidence="8">
    <location>
        <begin position="180"/>
        <end position="201"/>
    </location>
</feature>
<reference evidence="12" key="1">
    <citation type="submission" date="2016-01" db="EMBL/GenBank/DDBJ databases">
        <title>Draft genome sequence of Thermodesulfovibrio aggregans strain TGE-P1.</title>
        <authorList>
            <person name="Sekiguchi Y."/>
            <person name="Ohashi A."/>
            <person name="Matsuura N."/>
            <person name="Tourlousse M.D."/>
        </authorList>
    </citation>
    <scope>NUCLEOTIDE SEQUENCE [LARGE SCALE GENOMIC DNA]</scope>
    <source>
        <strain evidence="12">TGE-P1</strain>
    </source>
</reference>
<dbReference type="GO" id="GO:0071978">
    <property type="term" value="P:bacterial-type flagellum-dependent swarming motility"/>
    <property type="evidence" value="ECO:0007669"/>
    <property type="project" value="InterPro"/>
</dbReference>
<dbReference type="InterPro" id="IPR047055">
    <property type="entry name" value="MotA-like"/>
</dbReference>
<evidence type="ECO:0000256" key="7">
    <source>
        <dbReference type="RuleBase" id="RU004057"/>
    </source>
</evidence>
<name>A0A0U9HWN8_9BACT</name>
<dbReference type="NCBIfam" id="NF006583">
    <property type="entry name" value="PRK09109.1"/>
    <property type="match status" value="1"/>
</dbReference>
<keyword evidence="2" id="KW-1003">Cell membrane</keyword>
<dbReference type="Pfam" id="PF01618">
    <property type="entry name" value="MotA_ExbB"/>
    <property type="match status" value="1"/>
</dbReference>
<dbReference type="Pfam" id="PF20560">
    <property type="entry name" value="MotA_N"/>
    <property type="match status" value="1"/>
</dbReference>
<evidence type="ECO:0000313" key="12">
    <source>
        <dbReference type="Proteomes" id="UP000054976"/>
    </source>
</evidence>
<dbReference type="Proteomes" id="UP000054976">
    <property type="component" value="Unassembled WGS sequence"/>
</dbReference>
<evidence type="ECO:0000256" key="3">
    <source>
        <dbReference type="ARBA" id="ARBA00022692"/>
    </source>
</evidence>
<evidence type="ECO:0000256" key="8">
    <source>
        <dbReference type="SAM" id="Phobius"/>
    </source>
</evidence>
<dbReference type="EMBL" id="BCNO01000001">
    <property type="protein sequence ID" value="GAQ94085.1"/>
    <property type="molecule type" value="Genomic_DNA"/>
</dbReference>
<evidence type="ECO:0000256" key="6">
    <source>
        <dbReference type="ARBA" id="ARBA00023136"/>
    </source>
</evidence>
<protein>
    <submittedName>
        <fullName evidence="11">Chemotaxis protein MotA</fullName>
    </submittedName>
</protein>
<dbReference type="PANTHER" id="PTHR30433">
    <property type="entry name" value="CHEMOTAXIS PROTEIN MOTA"/>
    <property type="match status" value="1"/>
</dbReference>